<comment type="caution">
    <text evidence="10">The sequence shown here is derived from an EMBL/GenBank/DDBJ whole genome shotgun (WGS) entry which is preliminary data.</text>
</comment>
<dbReference type="Proteomes" id="UP001352263">
    <property type="component" value="Unassembled WGS sequence"/>
</dbReference>
<evidence type="ECO:0000256" key="1">
    <source>
        <dbReference type="ARBA" id="ARBA00004377"/>
    </source>
</evidence>
<dbReference type="Pfam" id="PF05957">
    <property type="entry name" value="DUF883"/>
    <property type="match status" value="1"/>
</dbReference>
<dbReference type="InterPro" id="IPR010279">
    <property type="entry name" value="YqjD/ElaB"/>
</dbReference>
<evidence type="ECO:0000256" key="7">
    <source>
        <dbReference type="ARBA" id="ARBA00023136"/>
    </source>
</evidence>
<evidence type="ECO:0000313" key="10">
    <source>
        <dbReference type="EMBL" id="MEC4723618.1"/>
    </source>
</evidence>
<keyword evidence="11" id="KW-1185">Reference proteome</keyword>
<dbReference type="PANTHER" id="PTHR35893">
    <property type="entry name" value="INNER MEMBRANE PROTEIN-RELATED"/>
    <property type="match status" value="1"/>
</dbReference>
<protein>
    <submittedName>
        <fullName evidence="10">DUF883 family protein</fullName>
    </submittedName>
</protein>
<reference evidence="10 11" key="1">
    <citation type="submission" date="2023-10" db="EMBL/GenBank/DDBJ databases">
        <title>Noviherbaspirillum sp. CPCC 100848 genome assembly.</title>
        <authorList>
            <person name="Li X.Y."/>
            <person name="Fang X.M."/>
        </authorList>
    </citation>
    <scope>NUCLEOTIDE SEQUENCE [LARGE SCALE GENOMIC DNA]</scope>
    <source>
        <strain evidence="10 11">CPCC 100848</strain>
    </source>
</reference>
<dbReference type="RefSeq" id="WP_326510229.1">
    <property type="nucleotide sequence ID" value="NZ_JAWIIV010000063.1"/>
</dbReference>
<keyword evidence="7" id="KW-0472">Membrane</keyword>
<gene>
    <name evidence="10" type="ORF">RY831_31275</name>
</gene>
<dbReference type="InterPro" id="IPR043605">
    <property type="entry name" value="DUF883_C"/>
</dbReference>
<keyword evidence="4" id="KW-0997">Cell inner membrane</keyword>
<feature type="domain" description="DUF883" evidence="9">
    <location>
        <begin position="71"/>
        <end position="100"/>
    </location>
</feature>
<feature type="domain" description="DUF883" evidence="8">
    <location>
        <begin position="9"/>
        <end position="57"/>
    </location>
</feature>
<keyword evidence="3" id="KW-1003">Cell membrane</keyword>
<dbReference type="Pfam" id="PF19029">
    <property type="entry name" value="DUF883_C"/>
    <property type="match status" value="1"/>
</dbReference>
<accession>A0ABU6JJN0</accession>
<evidence type="ECO:0000259" key="9">
    <source>
        <dbReference type="Pfam" id="PF19029"/>
    </source>
</evidence>
<dbReference type="PANTHER" id="PTHR35893:SF3">
    <property type="entry name" value="INNER MEMBRANE PROTEIN"/>
    <property type="match status" value="1"/>
</dbReference>
<evidence type="ECO:0000256" key="3">
    <source>
        <dbReference type="ARBA" id="ARBA00022475"/>
    </source>
</evidence>
<name>A0ABU6JJN0_9BURK</name>
<evidence type="ECO:0000313" key="11">
    <source>
        <dbReference type="Proteomes" id="UP001352263"/>
    </source>
</evidence>
<evidence type="ECO:0000256" key="6">
    <source>
        <dbReference type="ARBA" id="ARBA00022989"/>
    </source>
</evidence>
<keyword evidence="5" id="KW-0812">Transmembrane</keyword>
<keyword evidence="6" id="KW-1133">Transmembrane helix</keyword>
<evidence type="ECO:0000256" key="5">
    <source>
        <dbReference type="ARBA" id="ARBA00022692"/>
    </source>
</evidence>
<dbReference type="InterPro" id="IPR043604">
    <property type="entry name" value="DUF883_N"/>
</dbReference>
<evidence type="ECO:0000259" key="8">
    <source>
        <dbReference type="Pfam" id="PF05957"/>
    </source>
</evidence>
<comment type="similarity">
    <text evidence="2">Belongs to the ElaB/YgaM/YqjD family.</text>
</comment>
<sequence length="100" mass="10987">MQTSNIKTVRNDMRTLIKEAQDLFREATQTTGVKADELRARGLVLLDTAMERAQEVQVIAMEKGKVAAQTTDDLVREHPWQAVGVAAGAGLLIGLLLSRR</sequence>
<proteinExistence type="inferred from homology"/>
<organism evidence="10 11">
    <name type="scientific">Noviherbaspirillum album</name>
    <dbReference type="NCBI Taxonomy" id="3080276"/>
    <lineage>
        <taxon>Bacteria</taxon>
        <taxon>Pseudomonadati</taxon>
        <taxon>Pseudomonadota</taxon>
        <taxon>Betaproteobacteria</taxon>
        <taxon>Burkholderiales</taxon>
        <taxon>Oxalobacteraceae</taxon>
        <taxon>Noviherbaspirillum</taxon>
    </lineage>
</organism>
<dbReference type="EMBL" id="JAWIIV010000063">
    <property type="protein sequence ID" value="MEC4723618.1"/>
    <property type="molecule type" value="Genomic_DNA"/>
</dbReference>
<evidence type="ECO:0000256" key="2">
    <source>
        <dbReference type="ARBA" id="ARBA00010423"/>
    </source>
</evidence>
<evidence type="ECO:0000256" key="4">
    <source>
        <dbReference type="ARBA" id="ARBA00022519"/>
    </source>
</evidence>
<comment type="subcellular location">
    <subcellularLocation>
        <location evidence="1">Cell inner membrane</location>
        <topology evidence="1">Single-pass membrane protein</topology>
    </subcellularLocation>
</comment>